<evidence type="ECO:0000313" key="6">
    <source>
        <dbReference type="WBParaSite" id="DME_0000297201-mRNA-1"/>
    </source>
</evidence>
<organism evidence="4 6">
    <name type="scientific">Dracunculus medinensis</name>
    <name type="common">Guinea worm</name>
    <dbReference type="NCBI Taxonomy" id="318479"/>
    <lineage>
        <taxon>Eukaryota</taxon>
        <taxon>Metazoa</taxon>
        <taxon>Ecdysozoa</taxon>
        <taxon>Nematoda</taxon>
        <taxon>Chromadorea</taxon>
        <taxon>Rhabditida</taxon>
        <taxon>Spirurina</taxon>
        <taxon>Dracunculoidea</taxon>
        <taxon>Dracunculidae</taxon>
        <taxon>Dracunculus</taxon>
    </lineage>
</organism>
<dbReference type="Proteomes" id="UP000274756">
    <property type="component" value="Unassembled WGS sequence"/>
</dbReference>
<evidence type="ECO:0000313" key="5">
    <source>
        <dbReference type="Proteomes" id="UP000274756"/>
    </source>
</evidence>
<feature type="coiled-coil region" evidence="1">
    <location>
        <begin position="161"/>
        <end position="198"/>
    </location>
</feature>
<evidence type="ECO:0000313" key="3">
    <source>
        <dbReference type="EMBL" id="VDN50228.1"/>
    </source>
</evidence>
<dbReference type="Proteomes" id="UP000038040">
    <property type="component" value="Unplaced"/>
</dbReference>
<proteinExistence type="predicted"/>
<sequence length="659" mass="77049">MEEIHKQYVCNVADMDLQLKLQRIYLEQLKAENQKRKGQKKLVGDQKSCNGTNPDVLESNINNIITQVKAHTEKAEKLQKALHVGCARLQKAQSQLKDSEEKIRLFLDKFKTKAAALDTFKNPYIDLGSIDKAQEVYENFKNVFFQQLNNALPEYLHNEYLSQINSRINKLSEENSKLTNLEEELRKAVDKYEECEGEYYKQKSYHDTLTEKVQIMCEEYQKCCNRLSECKERISQLQLTFTDGQCSTKNYNETLTTISAQLEEMKKENEKLVEKIDRLETEQKIAECYHEKNRSLAKHFNDERSNLLKDFQEFAETIVRDYKAELEKKRYRKIDLTAKVENLRHVKARKIEYETSKKLLDERNRVLNGLKNKLIDLKEATAMKAKHLEEIKSERKRRAEEFEKHLNFLNIIVGKLKKEKGKLETILILQKQKAEENRLKLNKSKEMKISLLDGSIDVQKKLLHSQTSIANEMNIKHSSNEVIECGEKEKKSRNEYWHQAFPTNEHEFIKSELNQVKKTRGKTGVRKEQSEKPSHDLDLGKLQDFGYEKSKSPRPSRRGRKRCKNNKANSVKHPVLFESLLSSFDAEQAITSTPLSSHNSSIQPIKNESSLYKSQRSIFINGKLSKSNKRKPTNFAEVRANKEKYKRNIFDFASESDMD</sequence>
<feature type="region of interest" description="Disordered" evidence="2">
    <location>
        <begin position="515"/>
        <end position="569"/>
    </location>
</feature>
<accession>A0A0N4U7K6</accession>
<evidence type="ECO:0000256" key="1">
    <source>
        <dbReference type="SAM" id="Coils"/>
    </source>
</evidence>
<feature type="compositionally biased region" description="Basic residues" evidence="2">
    <location>
        <begin position="552"/>
        <end position="565"/>
    </location>
</feature>
<keyword evidence="1" id="KW-0175">Coiled coil</keyword>
<feature type="coiled-coil region" evidence="1">
    <location>
        <begin position="61"/>
        <end position="109"/>
    </location>
</feature>
<gene>
    <name evidence="3" type="ORF">DME_LOCUS201</name>
</gene>
<feature type="coiled-coil region" evidence="1">
    <location>
        <begin position="360"/>
        <end position="397"/>
    </location>
</feature>
<feature type="compositionally biased region" description="Basic and acidic residues" evidence="2">
    <location>
        <begin position="525"/>
        <end position="551"/>
    </location>
</feature>
<evidence type="ECO:0000256" key="2">
    <source>
        <dbReference type="SAM" id="MobiDB-lite"/>
    </source>
</evidence>
<dbReference type="EMBL" id="UYYG01000001">
    <property type="protein sequence ID" value="VDN50228.1"/>
    <property type="molecule type" value="Genomic_DNA"/>
</dbReference>
<dbReference type="SUPFAM" id="SSF90257">
    <property type="entry name" value="Myosin rod fragments"/>
    <property type="match status" value="1"/>
</dbReference>
<reference evidence="3 5" key="2">
    <citation type="submission" date="2018-11" db="EMBL/GenBank/DDBJ databases">
        <authorList>
            <consortium name="Pathogen Informatics"/>
        </authorList>
    </citation>
    <scope>NUCLEOTIDE SEQUENCE [LARGE SCALE GENOMIC DNA]</scope>
</reference>
<feature type="coiled-coil region" evidence="1">
    <location>
        <begin position="248"/>
        <end position="282"/>
    </location>
</feature>
<reference evidence="6" key="1">
    <citation type="submission" date="2017-02" db="UniProtKB">
        <authorList>
            <consortium name="WormBaseParasite"/>
        </authorList>
    </citation>
    <scope>IDENTIFICATION</scope>
</reference>
<name>A0A0N4U7K6_DRAME</name>
<keyword evidence="5" id="KW-1185">Reference proteome</keyword>
<evidence type="ECO:0000313" key="4">
    <source>
        <dbReference type="Proteomes" id="UP000038040"/>
    </source>
</evidence>
<dbReference type="AlphaFoldDB" id="A0A0N4U7K6"/>
<protein>
    <submittedName>
        <fullName evidence="6">DUF4515 domain-containing protein</fullName>
    </submittedName>
</protein>
<dbReference type="Gene3D" id="1.10.287.1490">
    <property type="match status" value="1"/>
</dbReference>
<dbReference type="WBParaSite" id="DME_0000297201-mRNA-1">
    <property type="protein sequence ID" value="DME_0000297201-mRNA-1"/>
    <property type="gene ID" value="DME_0000297201"/>
</dbReference>